<dbReference type="Gene3D" id="2.30.110.10">
    <property type="entry name" value="Electron Transport, Fmn-binding Protein, Chain A"/>
    <property type="match status" value="1"/>
</dbReference>
<dbReference type="EMBL" id="VCKW01000447">
    <property type="protein sequence ID" value="TMQ86468.1"/>
    <property type="molecule type" value="Genomic_DNA"/>
</dbReference>
<dbReference type="Pfam" id="PF12900">
    <property type="entry name" value="Pyridox_ox_2"/>
    <property type="match status" value="1"/>
</dbReference>
<sequence>MQLDQSGLEILDKDECRDLLRRATIGRIVFTHQALPAIQPVNFVLSRGDIVIRTSRTSRLATAAADTIVAFEIDEFDTTVRTGWSVVVIGHTQGVTDPSDIAILEALPLVSWAPGERDTFIRIRPELITGRRVHSTIESEATR</sequence>
<dbReference type="RefSeq" id="WP_138650505.1">
    <property type="nucleotide sequence ID" value="NZ_VCKW01000447.1"/>
</dbReference>
<organism evidence="1 2">
    <name type="scientific">Actinomadura soli</name>
    <dbReference type="NCBI Taxonomy" id="2508997"/>
    <lineage>
        <taxon>Bacteria</taxon>
        <taxon>Bacillati</taxon>
        <taxon>Actinomycetota</taxon>
        <taxon>Actinomycetes</taxon>
        <taxon>Streptosporangiales</taxon>
        <taxon>Thermomonosporaceae</taxon>
        <taxon>Actinomadura</taxon>
    </lineage>
</organism>
<dbReference type="OrthoDB" id="3212118at2"/>
<dbReference type="SUPFAM" id="SSF50475">
    <property type="entry name" value="FMN-binding split barrel"/>
    <property type="match status" value="1"/>
</dbReference>
<dbReference type="InterPro" id="IPR012349">
    <property type="entry name" value="Split_barrel_FMN-bd"/>
</dbReference>
<name>A0A5C4J1V0_9ACTN</name>
<reference evidence="1 2" key="1">
    <citation type="submission" date="2019-05" db="EMBL/GenBank/DDBJ databases">
        <title>Draft genome sequence of Actinomadura sp. 14C53.</title>
        <authorList>
            <person name="Saricaoglu S."/>
            <person name="Isik K."/>
        </authorList>
    </citation>
    <scope>NUCLEOTIDE SEQUENCE [LARGE SCALE GENOMIC DNA]</scope>
    <source>
        <strain evidence="1 2">14C53</strain>
    </source>
</reference>
<comment type="caution">
    <text evidence="1">The sequence shown here is derived from an EMBL/GenBank/DDBJ whole genome shotgun (WGS) entry which is preliminary data.</text>
</comment>
<dbReference type="Proteomes" id="UP000309174">
    <property type="component" value="Unassembled WGS sequence"/>
</dbReference>
<gene>
    <name evidence="1" type="ORF">ETD83_40260</name>
</gene>
<dbReference type="InterPro" id="IPR024747">
    <property type="entry name" value="Pyridox_Oxase-rel"/>
</dbReference>
<accession>A0A5C4J1V0</accession>
<protein>
    <submittedName>
        <fullName evidence="1">Pyridoxamine 5'-phosphate oxidase family protein</fullName>
    </submittedName>
</protein>
<dbReference type="AlphaFoldDB" id="A0A5C4J1V0"/>
<proteinExistence type="predicted"/>
<evidence type="ECO:0000313" key="1">
    <source>
        <dbReference type="EMBL" id="TMQ86468.1"/>
    </source>
</evidence>
<keyword evidence="2" id="KW-1185">Reference proteome</keyword>
<evidence type="ECO:0000313" key="2">
    <source>
        <dbReference type="Proteomes" id="UP000309174"/>
    </source>
</evidence>